<dbReference type="InParanoid" id="S8F8A2"/>
<dbReference type="SUPFAM" id="SSF103473">
    <property type="entry name" value="MFS general substrate transporter"/>
    <property type="match status" value="1"/>
</dbReference>
<dbReference type="GO" id="GO:0016020">
    <property type="term" value="C:membrane"/>
    <property type="evidence" value="ECO:0007669"/>
    <property type="project" value="UniProtKB-SubCell"/>
</dbReference>
<feature type="region of interest" description="Disordered" evidence="3">
    <location>
        <begin position="1"/>
        <end position="29"/>
    </location>
</feature>
<dbReference type="OrthoDB" id="6499973at2759"/>
<dbReference type="HOGENOM" id="CLU_001265_1_1_1"/>
<feature type="transmembrane region" description="Helical" evidence="4">
    <location>
        <begin position="275"/>
        <end position="291"/>
    </location>
</feature>
<comment type="subcellular location">
    <subcellularLocation>
        <location evidence="1">Membrane</location>
        <topology evidence="1">Multi-pass membrane protein</topology>
    </subcellularLocation>
</comment>
<keyword evidence="4" id="KW-1133">Transmembrane helix</keyword>
<evidence type="ECO:0000313" key="5">
    <source>
        <dbReference type="EMBL" id="EPS97880.1"/>
    </source>
</evidence>
<gene>
    <name evidence="5" type="ORF">FOMPIDRAFT_1018031</name>
</gene>
<dbReference type="InterPro" id="IPR011701">
    <property type="entry name" value="MFS"/>
</dbReference>
<comment type="similarity">
    <text evidence="2">Belongs to the major facilitator superfamily. Monocarboxylate porter (TC 2.A.1.13) family.</text>
</comment>
<proteinExistence type="inferred from homology"/>
<evidence type="ECO:0000256" key="1">
    <source>
        <dbReference type="ARBA" id="ARBA00004141"/>
    </source>
</evidence>
<keyword evidence="4" id="KW-0472">Membrane</keyword>
<name>S8F8A2_FOMSC</name>
<dbReference type="GO" id="GO:0022857">
    <property type="term" value="F:transmembrane transporter activity"/>
    <property type="evidence" value="ECO:0007669"/>
    <property type="project" value="InterPro"/>
</dbReference>
<feature type="transmembrane region" description="Helical" evidence="4">
    <location>
        <begin position="130"/>
        <end position="151"/>
    </location>
</feature>
<keyword evidence="4" id="KW-0812">Transmembrane</keyword>
<keyword evidence="6" id="KW-1185">Reference proteome</keyword>
<dbReference type="eggNOG" id="KOG2504">
    <property type="taxonomic scope" value="Eukaryota"/>
</dbReference>
<accession>S8F8A2</accession>
<feature type="transmembrane region" description="Helical" evidence="4">
    <location>
        <begin position="242"/>
        <end position="263"/>
    </location>
</feature>
<feature type="transmembrane region" description="Helical" evidence="4">
    <location>
        <begin position="208"/>
        <end position="230"/>
    </location>
</feature>
<dbReference type="PANTHER" id="PTHR11360:SF234">
    <property type="entry name" value="MFS-TYPE TRANSPORTER DBAD-RELATED"/>
    <property type="match status" value="1"/>
</dbReference>
<feature type="transmembrane region" description="Helical" evidence="4">
    <location>
        <begin position="48"/>
        <end position="66"/>
    </location>
</feature>
<dbReference type="InterPro" id="IPR036259">
    <property type="entry name" value="MFS_trans_sf"/>
</dbReference>
<evidence type="ECO:0000256" key="2">
    <source>
        <dbReference type="ARBA" id="ARBA00006727"/>
    </source>
</evidence>
<dbReference type="EMBL" id="KE504171">
    <property type="protein sequence ID" value="EPS97880.1"/>
    <property type="molecule type" value="Genomic_DNA"/>
</dbReference>
<organism evidence="5 6">
    <name type="scientific">Fomitopsis schrenkii</name>
    <name type="common">Brown rot fungus</name>
    <dbReference type="NCBI Taxonomy" id="2126942"/>
    <lineage>
        <taxon>Eukaryota</taxon>
        <taxon>Fungi</taxon>
        <taxon>Dikarya</taxon>
        <taxon>Basidiomycota</taxon>
        <taxon>Agaricomycotina</taxon>
        <taxon>Agaricomycetes</taxon>
        <taxon>Polyporales</taxon>
        <taxon>Fomitopsis</taxon>
    </lineage>
</organism>
<dbReference type="InterPro" id="IPR050327">
    <property type="entry name" value="Proton-linked_MCT"/>
</dbReference>
<feature type="transmembrane region" description="Helical" evidence="4">
    <location>
        <begin position="335"/>
        <end position="357"/>
    </location>
</feature>
<sequence>MSNTPTSPETDVESSQKAETPTPGSLSIIEAAQPPSPAITVPDGGLQAWLSVLGGFFVCVATFGYSNSFGVYQDYYVLKGASSSSNVSWIGSLQYYQLVLAQGIGMGIGSGLMFVPTMSVQAHHWRVHRSLAMGIVMTGTGIGGLIFPIMLNRLINGHTGFAWGVRATAFLNLGLLAVANSVMTTRLPSAKQRGPGPKLDMKAILTDWPYLVFLLGLFLILWGMFFPYFYLQLWVNVHGLSATLGLYTIAILNGASIFGRTLLNMLADRIGPLNVLWPVATVTAALMFVMFSVTTTAATIVFSIFYGFFSGALISMMPPTASRFANGLHEMGLRLGLAFFSSSFALLTGTPIAGALYDSGGQWYKPVVFSAVVMFAGAACVLFARHHVARAKGTRLV</sequence>
<feature type="compositionally biased region" description="Polar residues" evidence="3">
    <location>
        <begin position="1"/>
        <end position="25"/>
    </location>
</feature>
<dbReference type="PANTHER" id="PTHR11360">
    <property type="entry name" value="MONOCARBOXYLATE TRANSPORTER"/>
    <property type="match status" value="1"/>
</dbReference>
<dbReference type="Proteomes" id="UP000015241">
    <property type="component" value="Unassembled WGS sequence"/>
</dbReference>
<dbReference type="AlphaFoldDB" id="S8F8A2"/>
<evidence type="ECO:0000256" key="4">
    <source>
        <dbReference type="SAM" id="Phobius"/>
    </source>
</evidence>
<feature type="transmembrane region" description="Helical" evidence="4">
    <location>
        <begin position="163"/>
        <end position="187"/>
    </location>
</feature>
<evidence type="ECO:0000256" key="3">
    <source>
        <dbReference type="SAM" id="MobiDB-lite"/>
    </source>
</evidence>
<dbReference type="Pfam" id="PF07690">
    <property type="entry name" value="MFS_1"/>
    <property type="match status" value="1"/>
</dbReference>
<feature type="transmembrane region" description="Helical" evidence="4">
    <location>
        <begin position="297"/>
        <end position="314"/>
    </location>
</feature>
<feature type="transmembrane region" description="Helical" evidence="4">
    <location>
        <begin position="363"/>
        <end position="384"/>
    </location>
</feature>
<evidence type="ECO:0000313" key="6">
    <source>
        <dbReference type="Proteomes" id="UP000015241"/>
    </source>
</evidence>
<dbReference type="Gene3D" id="1.20.1250.20">
    <property type="entry name" value="MFS general substrate transporter like domains"/>
    <property type="match status" value="1"/>
</dbReference>
<feature type="transmembrane region" description="Helical" evidence="4">
    <location>
        <begin position="95"/>
        <end position="118"/>
    </location>
</feature>
<protein>
    <recommendedName>
        <fullName evidence="7">Major facilitator superfamily (MFS) profile domain-containing protein</fullName>
    </recommendedName>
</protein>
<reference evidence="5 6" key="1">
    <citation type="journal article" date="2012" name="Science">
        <title>The Paleozoic origin of enzymatic lignin decomposition reconstructed from 31 fungal genomes.</title>
        <authorList>
            <person name="Floudas D."/>
            <person name="Binder M."/>
            <person name="Riley R."/>
            <person name="Barry K."/>
            <person name="Blanchette R.A."/>
            <person name="Henrissat B."/>
            <person name="Martinez A.T."/>
            <person name="Otillar R."/>
            <person name="Spatafora J.W."/>
            <person name="Yadav J.S."/>
            <person name="Aerts A."/>
            <person name="Benoit I."/>
            <person name="Boyd A."/>
            <person name="Carlson A."/>
            <person name="Copeland A."/>
            <person name="Coutinho P.M."/>
            <person name="de Vries R.P."/>
            <person name="Ferreira P."/>
            <person name="Findley K."/>
            <person name="Foster B."/>
            <person name="Gaskell J."/>
            <person name="Glotzer D."/>
            <person name="Gorecki P."/>
            <person name="Heitman J."/>
            <person name="Hesse C."/>
            <person name="Hori C."/>
            <person name="Igarashi K."/>
            <person name="Jurgens J.A."/>
            <person name="Kallen N."/>
            <person name="Kersten P."/>
            <person name="Kohler A."/>
            <person name="Kuees U."/>
            <person name="Kumar T.K.A."/>
            <person name="Kuo A."/>
            <person name="LaButti K."/>
            <person name="Larrondo L.F."/>
            <person name="Lindquist E."/>
            <person name="Ling A."/>
            <person name="Lombard V."/>
            <person name="Lucas S."/>
            <person name="Lundell T."/>
            <person name="Martin R."/>
            <person name="McLaughlin D.J."/>
            <person name="Morgenstern I."/>
            <person name="Morin E."/>
            <person name="Murat C."/>
            <person name="Nagy L.G."/>
            <person name="Nolan M."/>
            <person name="Ohm R.A."/>
            <person name="Patyshakuliyeva A."/>
            <person name="Rokas A."/>
            <person name="Ruiz-Duenas F.J."/>
            <person name="Sabat G."/>
            <person name="Salamov A."/>
            <person name="Samejima M."/>
            <person name="Schmutz J."/>
            <person name="Slot J.C."/>
            <person name="St John F."/>
            <person name="Stenlid J."/>
            <person name="Sun H."/>
            <person name="Sun S."/>
            <person name="Syed K."/>
            <person name="Tsang A."/>
            <person name="Wiebenga A."/>
            <person name="Young D."/>
            <person name="Pisabarro A."/>
            <person name="Eastwood D.C."/>
            <person name="Martin F."/>
            <person name="Cullen D."/>
            <person name="Grigoriev I.V."/>
            <person name="Hibbett D.S."/>
        </authorList>
    </citation>
    <scope>NUCLEOTIDE SEQUENCE</scope>
    <source>
        <strain evidence="6">FP-58527</strain>
    </source>
</reference>
<evidence type="ECO:0008006" key="7">
    <source>
        <dbReference type="Google" id="ProtNLM"/>
    </source>
</evidence>